<dbReference type="AlphaFoldDB" id="A0A3E2MMR7"/>
<dbReference type="PANTHER" id="PTHR43056">
    <property type="entry name" value="PEPTIDASE S9 PROLYL OLIGOPEPTIDASE"/>
    <property type="match status" value="1"/>
</dbReference>
<dbReference type="EC" id="3.1.1.84" evidence="3"/>
<evidence type="ECO:0000313" key="4">
    <source>
        <dbReference type="Proteomes" id="UP000257451"/>
    </source>
</evidence>
<evidence type="ECO:0000256" key="1">
    <source>
        <dbReference type="ARBA" id="ARBA00022801"/>
    </source>
</evidence>
<name>A0A3E2MMR7_MYCMR</name>
<dbReference type="InterPro" id="IPR050585">
    <property type="entry name" value="Xaa-Pro_dipeptidyl-ppase/CocE"/>
</dbReference>
<protein>
    <submittedName>
        <fullName evidence="3">Cocaine esterase</fullName>
        <ecNumber evidence="3">3.1.1.84</ecNumber>
    </submittedName>
</protein>
<dbReference type="InterPro" id="IPR029058">
    <property type="entry name" value="AB_hydrolase_fold"/>
</dbReference>
<dbReference type="SUPFAM" id="SSF49785">
    <property type="entry name" value="Galactose-binding domain-like"/>
    <property type="match status" value="1"/>
</dbReference>
<accession>A0A3E2MMR7</accession>
<evidence type="ECO:0000259" key="2">
    <source>
        <dbReference type="SMART" id="SM00939"/>
    </source>
</evidence>
<dbReference type="NCBIfam" id="TIGR00976">
    <property type="entry name" value="CocE_NonD"/>
    <property type="match status" value="2"/>
</dbReference>
<gene>
    <name evidence="3" type="primary">cocE_3</name>
    <name evidence="3" type="ORF">DAVIS_05511</name>
</gene>
<dbReference type="Gene3D" id="1.10.3020.20">
    <property type="match status" value="1"/>
</dbReference>
<comment type="caution">
    <text evidence="3">The sequence shown here is derived from an EMBL/GenBank/DDBJ whole genome shotgun (WGS) entry which is preliminary data.</text>
</comment>
<keyword evidence="1 3" id="KW-0378">Hydrolase</keyword>
<dbReference type="GO" id="GO:0008239">
    <property type="term" value="F:dipeptidyl-peptidase activity"/>
    <property type="evidence" value="ECO:0007669"/>
    <property type="project" value="InterPro"/>
</dbReference>
<evidence type="ECO:0000313" key="3">
    <source>
        <dbReference type="EMBL" id="RFZ31858.1"/>
    </source>
</evidence>
<sequence length="568" mass="63042">MPTRNPIYDRPWRRAGVVRYAAARVRAILRPPVRVSAAPPDLVVDRDVSVRMRDGVVLRVNVYRPPGSGPFPVILAAHPYGKDRLPKRRWWGWGINPQFRILRQPGQVEISSETSWEAPDPVWWLAHGYAVVNADIRGAGTSDGAGALMSDQEAEDVYDLIEWAGAAPWSSGSVGMAGVSYLAMAQFKAAALGPPSLKAICPWEGFTDAYRDMFNPGGVAEKGFSRVWQTGTKHVMRVTEDIGAQRRVHPLRDQWWQSLVPDLGRIEVPMLVCASFSDNNLHGRGSFRAFEKVGAEDKFAYTHRGGKWTTFYSPEARQAQLAFFDLYLKHLDVPKPPRVRLEVRERGDVIAETRAERQWPLENTDWRDLYLADDGVLDHEPPAAEGSVSFHTRRRAAAFSLPVVADLELTGPMSLALWVSVEGADDVALFAGVEKWVGNKWVSFEGSYGYGRDRITTGWQRVSLRELDVEQSTPYEPVHTFAHSQPLSPGEVVPVELALGPSATAFRHGDRIRLVIAGRQLAPRNPLYGSFPALYAPSPPARCTLHWGADRPARLRVPVIGSGDNAPA</sequence>
<dbReference type="RefSeq" id="WP_117433537.1">
    <property type="nucleotide sequence ID" value="NZ_BQLC01000256.1"/>
</dbReference>
<reference evidence="3 4" key="1">
    <citation type="journal article" date="2018" name="Sci. Rep.">
        <title>Extensive genomic diversity among Mycobacterium marinum strains revealed by whole genome sequencing.</title>
        <authorList>
            <person name="Das S."/>
            <person name="Pettersson B.M."/>
            <person name="Behra P.R."/>
            <person name="Mallick A."/>
            <person name="Cheramie M."/>
            <person name="Ramesh M."/>
            <person name="Shirreff L."/>
            <person name="DuCote T."/>
            <person name="Dasgupta S."/>
            <person name="Ennis D.G."/>
            <person name="Kirsebom L.A."/>
        </authorList>
    </citation>
    <scope>NUCLEOTIDE SEQUENCE [LARGE SCALE GENOMIC DNA]</scope>
    <source>
        <strain evidence="3 4">Davis1</strain>
    </source>
</reference>
<dbReference type="Pfam" id="PF02129">
    <property type="entry name" value="Peptidase_S15"/>
    <property type="match status" value="1"/>
</dbReference>
<dbReference type="Gene3D" id="3.40.50.1820">
    <property type="entry name" value="alpha/beta hydrolase"/>
    <property type="match status" value="1"/>
</dbReference>
<dbReference type="Gene3D" id="2.60.120.260">
    <property type="entry name" value="Galactose-binding domain-like"/>
    <property type="match status" value="1"/>
</dbReference>
<dbReference type="InterPro" id="IPR013736">
    <property type="entry name" value="Xaa-Pro_dipept_C"/>
</dbReference>
<proteinExistence type="predicted"/>
<dbReference type="InterPro" id="IPR008979">
    <property type="entry name" value="Galactose-bd-like_sf"/>
</dbReference>
<dbReference type="SMART" id="SM00939">
    <property type="entry name" value="PepX_C"/>
    <property type="match status" value="1"/>
</dbReference>
<feature type="domain" description="Xaa-Pro dipeptidyl-peptidase C-terminal" evidence="2">
    <location>
        <begin position="321"/>
        <end position="556"/>
    </location>
</feature>
<dbReference type="PANTHER" id="PTHR43056:SF10">
    <property type="entry name" value="COCE_NOND FAMILY, PUTATIVE (AFU_ORTHOLOGUE AFUA_7G00600)-RELATED"/>
    <property type="match status" value="1"/>
</dbReference>
<dbReference type="InterPro" id="IPR000383">
    <property type="entry name" value="Xaa-Pro-like_dom"/>
</dbReference>
<organism evidence="3 4">
    <name type="scientific">Mycobacterium marinum</name>
    <dbReference type="NCBI Taxonomy" id="1781"/>
    <lineage>
        <taxon>Bacteria</taxon>
        <taxon>Bacillati</taxon>
        <taxon>Actinomycetota</taxon>
        <taxon>Actinomycetes</taxon>
        <taxon>Mycobacteriales</taxon>
        <taxon>Mycobacteriaceae</taxon>
        <taxon>Mycobacterium</taxon>
        <taxon>Mycobacterium ulcerans group</taxon>
    </lineage>
</organism>
<dbReference type="Pfam" id="PF08530">
    <property type="entry name" value="PepX_C"/>
    <property type="match status" value="1"/>
</dbReference>
<dbReference type="InterPro" id="IPR005674">
    <property type="entry name" value="CocE/Ser_esterase"/>
</dbReference>
<dbReference type="Proteomes" id="UP000257451">
    <property type="component" value="Unassembled WGS sequence"/>
</dbReference>
<dbReference type="SUPFAM" id="SSF53474">
    <property type="entry name" value="alpha/beta-Hydrolases"/>
    <property type="match status" value="1"/>
</dbReference>
<dbReference type="EMBL" id="PEDF01000221">
    <property type="protein sequence ID" value="RFZ31858.1"/>
    <property type="molecule type" value="Genomic_DNA"/>
</dbReference>